<keyword evidence="1" id="KW-0472">Membrane</keyword>
<dbReference type="EMBL" id="JARKHS020002832">
    <property type="protein sequence ID" value="KAK8786270.1"/>
    <property type="molecule type" value="Genomic_DNA"/>
</dbReference>
<evidence type="ECO:0000256" key="1">
    <source>
        <dbReference type="SAM" id="Phobius"/>
    </source>
</evidence>
<dbReference type="AlphaFoldDB" id="A0AAQ4FGL2"/>
<proteinExistence type="predicted"/>
<keyword evidence="1" id="KW-1133">Transmembrane helix</keyword>
<gene>
    <name evidence="3" type="ORF">V5799_023953</name>
</gene>
<keyword evidence="1" id="KW-0812">Transmembrane</keyword>
<organism evidence="3 4">
    <name type="scientific">Amblyomma americanum</name>
    <name type="common">Lone star tick</name>
    <dbReference type="NCBI Taxonomy" id="6943"/>
    <lineage>
        <taxon>Eukaryota</taxon>
        <taxon>Metazoa</taxon>
        <taxon>Ecdysozoa</taxon>
        <taxon>Arthropoda</taxon>
        <taxon>Chelicerata</taxon>
        <taxon>Arachnida</taxon>
        <taxon>Acari</taxon>
        <taxon>Parasitiformes</taxon>
        <taxon>Ixodida</taxon>
        <taxon>Ixodoidea</taxon>
        <taxon>Ixodidae</taxon>
        <taxon>Amblyomminae</taxon>
        <taxon>Amblyomma</taxon>
    </lineage>
</organism>
<feature type="chain" id="PRO_5042840491" evidence="2">
    <location>
        <begin position="19"/>
        <end position="238"/>
    </location>
</feature>
<feature type="signal peptide" evidence="2">
    <location>
        <begin position="1"/>
        <end position="18"/>
    </location>
</feature>
<keyword evidence="2" id="KW-0732">Signal</keyword>
<comment type="caution">
    <text evidence="3">The sequence shown here is derived from an EMBL/GenBank/DDBJ whole genome shotgun (WGS) entry which is preliminary data.</text>
</comment>
<protein>
    <submittedName>
        <fullName evidence="3">Uncharacterized protein</fullName>
    </submittedName>
</protein>
<evidence type="ECO:0000313" key="4">
    <source>
        <dbReference type="Proteomes" id="UP001321473"/>
    </source>
</evidence>
<dbReference type="Proteomes" id="UP001321473">
    <property type="component" value="Unassembled WGS sequence"/>
</dbReference>
<sequence>MMDSALFLVASFFATTSAIPVTKRWALTRALVYGFWIIAILPLSNYIRSELTSRLSIRSPPGSLDSIASEHDLKQNYTGHVLYSKLNSLFWKQQKKKASRRINDIECLHCAQRKDHICLIDHFSEWKVNMEAPTVVESVDTLKPIFGITPVRKNYPFLKAYADLLRRTFEASLRIVDKEDILNELRYGTPNASWASSQRSEQIEDFRIFFSCFLVILGVAVVVLVIEILIGRCMKYKK</sequence>
<keyword evidence="4" id="KW-1185">Reference proteome</keyword>
<feature type="transmembrane region" description="Helical" evidence="1">
    <location>
        <begin position="208"/>
        <end position="230"/>
    </location>
</feature>
<feature type="non-terminal residue" evidence="3">
    <location>
        <position position="238"/>
    </location>
</feature>
<feature type="transmembrane region" description="Helical" evidence="1">
    <location>
        <begin position="28"/>
        <end position="47"/>
    </location>
</feature>
<accession>A0AAQ4FGL2</accession>
<name>A0AAQ4FGL2_AMBAM</name>
<reference evidence="3 4" key="1">
    <citation type="journal article" date="2023" name="Arcadia Sci">
        <title>De novo assembly of a long-read Amblyomma americanum tick genome.</title>
        <authorList>
            <person name="Chou S."/>
            <person name="Poskanzer K.E."/>
            <person name="Rollins M."/>
            <person name="Thuy-Boun P.S."/>
        </authorList>
    </citation>
    <scope>NUCLEOTIDE SEQUENCE [LARGE SCALE GENOMIC DNA]</scope>
    <source>
        <strain evidence="3">F_SG_1</strain>
        <tissue evidence="3">Salivary glands</tissue>
    </source>
</reference>
<evidence type="ECO:0000313" key="3">
    <source>
        <dbReference type="EMBL" id="KAK8786270.1"/>
    </source>
</evidence>
<evidence type="ECO:0000256" key="2">
    <source>
        <dbReference type="SAM" id="SignalP"/>
    </source>
</evidence>